<accession>A0A3N4M385</accession>
<feature type="compositionally biased region" description="Acidic residues" evidence="1">
    <location>
        <begin position="581"/>
        <end position="627"/>
    </location>
</feature>
<evidence type="ECO:0000313" key="2">
    <source>
        <dbReference type="EMBL" id="RPB27411.1"/>
    </source>
</evidence>
<feature type="compositionally biased region" description="Polar residues" evidence="1">
    <location>
        <begin position="58"/>
        <end position="67"/>
    </location>
</feature>
<keyword evidence="3" id="KW-1185">Reference proteome</keyword>
<dbReference type="STRING" id="1051890.A0A3N4M385"/>
<reference evidence="2 3" key="1">
    <citation type="journal article" date="2018" name="Nat. Ecol. Evol.">
        <title>Pezizomycetes genomes reveal the molecular basis of ectomycorrhizal truffle lifestyle.</title>
        <authorList>
            <person name="Murat C."/>
            <person name="Payen T."/>
            <person name="Noel B."/>
            <person name="Kuo A."/>
            <person name="Morin E."/>
            <person name="Chen J."/>
            <person name="Kohler A."/>
            <person name="Krizsan K."/>
            <person name="Balestrini R."/>
            <person name="Da Silva C."/>
            <person name="Montanini B."/>
            <person name="Hainaut M."/>
            <person name="Levati E."/>
            <person name="Barry K.W."/>
            <person name="Belfiori B."/>
            <person name="Cichocki N."/>
            <person name="Clum A."/>
            <person name="Dockter R.B."/>
            <person name="Fauchery L."/>
            <person name="Guy J."/>
            <person name="Iotti M."/>
            <person name="Le Tacon F."/>
            <person name="Lindquist E.A."/>
            <person name="Lipzen A."/>
            <person name="Malagnac F."/>
            <person name="Mello A."/>
            <person name="Molinier V."/>
            <person name="Miyauchi S."/>
            <person name="Poulain J."/>
            <person name="Riccioni C."/>
            <person name="Rubini A."/>
            <person name="Sitrit Y."/>
            <person name="Splivallo R."/>
            <person name="Traeger S."/>
            <person name="Wang M."/>
            <person name="Zifcakova L."/>
            <person name="Wipf D."/>
            <person name="Zambonelli A."/>
            <person name="Paolocci F."/>
            <person name="Nowrousian M."/>
            <person name="Ottonello S."/>
            <person name="Baldrian P."/>
            <person name="Spatafora J.W."/>
            <person name="Henrissat B."/>
            <person name="Nagy L.G."/>
            <person name="Aury J.M."/>
            <person name="Wincker P."/>
            <person name="Grigoriev I.V."/>
            <person name="Bonfante P."/>
            <person name="Martin F.M."/>
        </authorList>
    </citation>
    <scope>NUCLEOTIDE SEQUENCE [LARGE SCALE GENOMIC DNA]</scope>
    <source>
        <strain evidence="2 3">ATCC MYA-4762</strain>
    </source>
</reference>
<dbReference type="AlphaFoldDB" id="A0A3N4M385"/>
<dbReference type="OrthoDB" id="2555519at2759"/>
<dbReference type="PANTHER" id="PTHR38701:SF1">
    <property type="entry name" value="UP-REGULATED DURING SEPTATION PROTEIN 1 DOMAIN-CONTAINING PROTEIN"/>
    <property type="match status" value="1"/>
</dbReference>
<protein>
    <submittedName>
        <fullName evidence="2">Uncharacterized protein</fullName>
    </submittedName>
</protein>
<feature type="region of interest" description="Disordered" evidence="1">
    <location>
        <begin position="191"/>
        <end position="225"/>
    </location>
</feature>
<feature type="compositionally biased region" description="Low complexity" evidence="1">
    <location>
        <begin position="38"/>
        <end position="52"/>
    </location>
</feature>
<name>A0A3N4M385_9PEZI</name>
<dbReference type="Proteomes" id="UP000267821">
    <property type="component" value="Unassembled WGS sequence"/>
</dbReference>
<feature type="compositionally biased region" description="Polar residues" evidence="1">
    <location>
        <begin position="8"/>
        <end position="17"/>
    </location>
</feature>
<sequence>MPLVPLDSQPNTKILENNHSKPPKRPVLTMHRATSKIPSSNANNSTSSAPPSRLGYKASQTTLSQGSPAVPRSPKPTVKREAGSVLGTESIVTGVPSRRSSNVGPTRPSSSASTASNARTEIHSGTQSLRARPRTIDVSKRPSSPKFFHASDTKAAARKSLQTVITPTITGDISQPRLQSQPSKFFYASEATNPPQTHLTPRLPTIPPIANPQTPITSPQQSLSLSNNTRNVKFIYANGTEEVLESRRKNPSTSEGSSRPPSPNPYHLSPGPIPSPSKAPTSSASSVLSSPTQKGSSSIERRASIESKVRQGRALSVGGNGVAQEVFLVPEALRSPVAPPRSLPGDEPNLTINPIAMTLKMREELAANARRERKVMDLEISNASLLAINRTLERKMKKQTSELRRYRRLARSGDLKPKAASTKKNSSTSAGPTTGILEKGEEKGNENVEVEAEEGTEETDEEEEEDEDEEESSTGDETQSYQGKRALVSTDTDKVSAELQKHQALLDASAKTDALLVRCEFMIDEMMTEARKALEYKVAASDVKIGGRVLRSDDEDEEEEDEGEEGDGEDGEGFHGGMTETEMEDGLTTEGDTTDDGGYGDESGGDEDDEDEGNVTEAEDEMEPEDQ</sequence>
<feature type="region of interest" description="Disordered" evidence="1">
    <location>
        <begin position="1"/>
        <end position="154"/>
    </location>
</feature>
<feature type="compositionally biased region" description="Low complexity" evidence="1">
    <location>
        <begin position="105"/>
        <end position="119"/>
    </location>
</feature>
<feature type="compositionally biased region" description="Acidic residues" evidence="1">
    <location>
        <begin position="553"/>
        <end position="571"/>
    </location>
</feature>
<evidence type="ECO:0000256" key="1">
    <source>
        <dbReference type="SAM" id="MobiDB-lite"/>
    </source>
</evidence>
<feature type="region of interest" description="Disordered" evidence="1">
    <location>
        <begin position="398"/>
        <end position="495"/>
    </location>
</feature>
<gene>
    <name evidence="2" type="ORF">L211DRAFT_846222</name>
</gene>
<feature type="region of interest" description="Disordered" evidence="1">
    <location>
        <begin position="542"/>
        <end position="627"/>
    </location>
</feature>
<evidence type="ECO:0000313" key="3">
    <source>
        <dbReference type="Proteomes" id="UP000267821"/>
    </source>
</evidence>
<feature type="compositionally biased region" description="Low complexity" evidence="1">
    <location>
        <begin position="278"/>
        <end position="291"/>
    </location>
</feature>
<dbReference type="InParanoid" id="A0A3N4M385"/>
<dbReference type="PANTHER" id="PTHR38701">
    <property type="entry name" value="CHROMOSOME 8, WHOLE GENOME SHOTGUN SEQUENCE"/>
    <property type="match status" value="1"/>
</dbReference>
<feature type="compositionally biased region" description="Low complexity" evidence="1">
    <location>
        <begin position="418"/>
        <end position="430"/>
    </location>
</feature>
<feature type="region of interest" description="Disordered" evidence="1">
    <location>
        <begin position="243"/>
        <end position="315"/>
    </location>
</feature>
<feature type="compositionally biased region" description="Acidic residues" evidence="1">
    <location>
        <begin position="448"/>
        <end position="474"/>
    </location>
</feature>
<dbReference type="EMBL" id="ML121531">
    <property type="protein sequence ID" value="RPB27411.1"/>
    <property type="molecule type" value="Genomic_DNA"/>
</dbReference>
<organism evidence="2 3">
    <name type="scientific">Terfezia boudieri ATCC MYA-4762</name>
    <dbReference type="NCBI Taxonomy" id="1051890"/>
    <lineage>
        <taxon>Eukaryota</taxon>
        <taxon>Fungi</taxon>
        <taxon>Dikarya</taxon>
        <taxon>Ascomycota</taxon>
        <taxon>Pezizomycotina</taxon>
        <taxon>Pezizomycetes</taxon>
        <taxon>Pezizales</taxon>
        <taxon>Pezizaceae</taxon>
        <taxon>Terfezia</taxon>
    </lineage>
</organism>
<feature type="compositionally biased region" description="Polar residues" evidence="1">
    <location>
        <begin position="211"/>
        <end position="225"/>
    </location>
</feature>
<feature type="compositionally biased region" description="Basic and acidic residues" evidence="1">
    <location>
        <begin position="299"/>
        <end position="309"/>
    </location>
</feature>
<proteinExistence type="predicted"/>